<dbReference type="Proteomes" id="UP001499843">
    <property type="component" value="Unassembled WGS sequence"/>
</dbReference>
<comment type="caution">
    <text evidence="2">The sequence shown here is derived from an EMBL/GenBank/DDBJ whole genome shotgun (WGS) entry which is preliminary data.</text>
</comment>
<evidence type="ECO:0000313" key="3">
    <source>
        <dbReference type="Proteomes" id="UP001499843"/>
    </source>
</evidence>
<reference evidence="2 3" key="1">
    <citation type="journal article" date="2019" name="Int. J. Syst. Evol. Microbiol.">
        <title>The Global Catalogue of Microorganisms (GCM) 10K type strain sequencing project: providing services to taxonomists for standard genome sequencing and annotation.</title>
        <authorList>
            <consortium name="The Broad Institute Genomics Platform"/>
            <consortium name="The Broad Institute Genome Sequencing Center for Infectious Disease"/>
            <person name="Wu L."/>
            <person name="Ma J."/>
        </authorList>
    </citation>
    <scope>NUCLEOTIDE SEQUENCE [LARGE SCALE GENOMIC DNA]</scope>
    <source>
        <strain evidence="2 3">JCM 16114</strain>
    </source>
</reference>
<accession>A0ABN3D2E2</accession>
<organism evidence="2 3">
    <name type="scientific">Nonomuraea monospora</name>
    <dbReference type="NCBI Taxonomy" id="568818"/>
    <lineage>
        <taxon>Bacteria</taxon>
        <taxon>Bacillati</taxon>
        <taxon>Actinomycetota</taxon>
        <taxon>Actinomycetes</taxon>
        <taxon>Streptosporangiales</taxon>
        <taxon>Streptosporangiaceae</taxon>
        <taxon>Nonomuraea</taxon>
    </lineage>
</organism>
<feature type="region of interest" description="Disordered" evidence="1">
    <location>
        <begin position="1"/>
        <end position="48"/>
    </location>
</feature>
<proteinExistence type="predicted"/>
<evidence type="ECO:0000313" key="2">
    <source>
        <dbReference type="EMBL" id="GAA2215986.1"/>
    </source>
</evidence>
<name>A0ABN3D2E2_9ACTN</name>
<protein>
    <submittedName>
        <fullName evidence="2">Uncharacterized protein</fullName>
    </submittedName>
</protein>
<gene>
    <name evidence="2" type="ORF">GCM10009850_114550</name>
</gene>
<evidence type="ECO:0000256" key="1">
    <source>
        <dbReference type="SAM" id="MobiDB-lite"/>
    </source>
</evidence>
<keyword evidence="3" id="KW-1185">Reference proteome</keyword>
<dbReference type="EMBL" id="BAAAQX010000058">
    <property type="protein sequence ID" value="GAA2215986.1"/>
    <property type="molecule type" value="Genomic_DNA"/>
</dbReference>
<sequence length="48" mass="5311">MGRHAKPHNLKEQDPQEDSGADEQHPSKGRHAKDRHLCTGRSAEQAAP</sequence>